<feature type="region of interest" description="Disordered" evidence="1">
    <location>
        <begin position="291"/>
        <end position="316"/>
    </location>
</feature>
<evidence type="ECO:0000256" key="1">
    <source>
        <dbReference type="SAM" id="MobiDB-lite"/>
    </source>
</evidence>
<feature type="transmembrane region" description="Helical" evidence="2">
    <location>
        <begin position="104"/>
        <end position="123"/>
    </location>
</feature>
<keyword evidence="5" id="KW-1185">Reference proteome</keyword>
<keyword evidence="3" id="KW-0732">Signal</keyword>
<keyword evidence="2" id="KW-1133">Transmembrane helix</keyword>
<feature type="transmembrane region" description="Helical" evidence="2">
    <location>
        <begin position="75"/>
        <end position="92"/>
    </location>
</feature>
<accession>A0AA36IZT2</accession>
<comment type="caution">
    <text evidence="4">The sequence shown here is derived from an EMBL/GenBank/DDBJ whole genome shotgun (WGS) entry which is preliminary data.</text>
</comment>
<feature type="region of interest" description="Disordered" evidence="1">
    <location>
        <begin position="231"/>
        <end position="274"/>
    </location>
</feature>
<evidence type="ECO:0000256" key="2">
    <source>
        <dbReference type="SAM" id="Phobius"/>
    </source>
</evidence>
<feature type="transmembrane region" description="Helical" evidence="2">
    <location>
        <begin position="40"/>
        <end position="63"/>
    </location>
</feature>
<dbReference type="EMBL" id="CAUJNA010003235">
    <property type="protein sequence ID" value="CAJ1396524.1"/>
    <property type="molecule type" value="Genomic_DNA"/>
</dbReference>
<evidence type="ECO:0000313" key="4">
    <source>
        <dbReference type="EMBL" id="CAJ1396524.1"/>
    </source>
</evidence>
<keyword evidence="2" id="KW-0812">Transmembrane</keyword>
<reference evidence="4" key="1">
    <citation type="submission" date="2023-08" db="EMBL/GenBank/DDBJ databases">
        <authorList>
            <person name="Chen Y."/>
            <person name="Shah S."/>
            <person name="Dougan E. K."/>
            <person name="Thang M."/>
            <person name="Chan C."/>
        </authorList>
    </citation>
    <scope>NUCLEOTIDE SEQUENCE</scope>
</reference>
<proteinExistence type="predicted"/>
<evidence type="ECO:0000256" key="3">
    <source>
        <dbReference type="SAM" id="SignalP"/>
    </source>
</evidence>
<feature type="compositionally biased region" description="Basic residues" evidence="1">
    <location>
        <begin position="262"/>
        <end position="271"/>
    </location>
</feature>
<feature type="compositionally biased region" description="Basic and acidic residues" evidence="1">
    <location>
        <begin position="291"/>
        <end position="301"/>
    </location>
</feature>
<organism evidence="4 5">
    <name type="scientific">Effrenium voratum</name>
    <dbReference type="NCBI Taxonomy" id="2562239"/>
    <lineage>
        <taxon>Eukaryota</taxon>
        <taxon>Sar</taxon>
        <taxon>Alveolata</taxon>
        <taxon>Dinophyceae</taxon>
        <taxon>Suessiales</taxon>
        <taxon>Symbiodiniaceae</taxon>
        <taxon>Effrenium</taxon>
    </lineage>
</organism>
<feature type="transmembrane region" description="Helical" evidence="2">
    <location>
        <begin position="190"/>
        <end position="213"/>
    </location>
</feature>
<feature type="signal peptide" evidence="3">
    <location>
        <begin position="1"/>
        <end position="20"/>
    </location>
</feature>
<sequence length="316" mass="34954">MTHRSFLLLVLAELFNMLAAYPSQTYTHWWTLNGWEPGEIAAFALLIGVWAPVMLSVVFSLLARMNRWGPWAMRDFTCLLPPGALLRTLALWDLGNLHYRSQIFVVAVLLSVCVDVARGAAVWSSIMTILGNKWYALKGCYICLTLVSFASALSPHLGHWLGMLFAGSSNLYDKFSLDKPVSAKGSFSEATFWAVVPLASLSYILQILAMRYFNNDILTFKGHGNLLPDGTRTGAGSQMEAVPTKQVKRRRKAALKPQVQEKKKKKEKKKHDFSALLANGQLPVLDTIPAEEPRAASEPRDIAASAPQPRLPSLGV</sequence>
<evidence type="ECO:0000313" key="5">
    <source>
        <dbReference type="Proteomes" id="UP001178507"/>
    </source>
</evidence>
<dbReference type="Proteomes" id="UP001178507">
    <property type="component" value="Unassembled WGS sequence"/>
</dbReference>
<keyword evidence="2" id="KW-0472">Membrane</keyword>
<protein>
    <submittedName>
        <fullName evidence="4">Uncharacterized protein</fullName>
    </submittedName>
</protein>
<feature type="transmembrane region" description="Helical" evidence="2">
    <location>
        <begin position="135"/>
        <end position="154"/>
    </location>
</feature>
<gene>
    <name evidence="4" type="ORF">EVOR1521_LOCUS20745</name>
</gene>
<name>A0AA36IZT2_9DINO</name>
<feature type="chain" id="PRO_5041313754" evidence="3">
    <location>
        <begin position="21"/>
        <end position="316"/>
    </location>
</feature>
<dbReference type="AlphaFoldDB" id="A0AA36IZT2"/>